<dbReference type="Proteomes" id="UP000257750">
    <property type="component" value="Segment"/>
</dbReference>
<evidence type="ECO:0000313" key="1">
    <source>
        <dbReference type="EMBL" id="ADP69214.1"/>
    </source>
</evidence>
<dbReference type="EMBL" id="HM596271">
    <property type="protein sequence ID" value="ADP69214.1"/>
    <property type="molecule type" value="Genomic_DNA"/>
</dbReference>
<dbReference type="RefSeq" id="YP_010083076.1">
    <property type="nucleotide sequence ID" value="NC_055037.1"/>
</dbReference>
<dbReference type="GeneID" id="65072086"/>
<protein>
    <submittedName>
        <fullName evidence="1">Uncharacterized protein</fullName>
    </submittedName>
</protein>
<organism evidence="1 2">
    <name type="scientific">Leuconostoc phage phiMH1</name>
    <dbReference type="NCBI Taxonomy" id="912321"/>
    <lineage>
        <taxon>Viruses</taxon>
        <taxon>Duplodnaviria</taxon>
        <taxon>Heunggongvirae</taxon>
        <taxon>Uroviricota</taxon>
        <taxon>Caudoviricetes</taxon>
        <taxon>Seongbukvirus</taxon>
        <taxon>Seongbukvirus MH1</taxon>
    </lineage>
</organism>
<accession>E3W8E7</accession>
<evidence type="ECO:0000313" key="2">
    <source>
        <dbReference type="Proteomes" id="UP000257750"/>
    </source>
</evidence>
<name>E3W8E7_9CAUD</name>
<reference evidence="1 2" key="1">
    <citation type="journal article" date="2010" name="Arch. Virol.">
        <title>Complete genome sequence of ?MH1, a Leuconostoc temperate phage.</title>
        <authorList>
            <person name="Jang S.H."/>
            <person name="Hwang M.H."/>
            <person name="Chang H.I."/>
        </authorList>
    </citation>
    <scope>NUCLEOTIDE SEQUENCE [LARGE SCALE GENOMIC DNA]</scope>
</reference>
<dbReference type="KEGG" id="vg:65072086"/>
<sequence length="121" mass="13501">MNEEKTMTEFNLTNGQVIELTKDGILIRGNHIEIDGSLTIIKGDKFATVMEQGNEQVKNSYVPIDDEPKIMEPATKHKSTRGLDDITINVKVEVDDSEMKQLGEKYSRIGSAITEAFDNGK</sequence>
<keyword evidence="2" id="KW-1185">Reference proteome</keyword>
<proteinExistence type="predicted"/>